<accession>A0A292PND1</accession>
<dbReference type="InterPro" id="IPR020472">
    <property type="entry name" value="WD40_PAC1"/>
</dbReference>
<evidence type="ECO:0000256" key="1">
    <source>
        <dbReference type="ARBA" id="ARBA00010226"/>
    </source>
</evidence>
<feature type="repeat" description="WD" evidence="5">
    <location>
        <begin position="149"/>
        <end position="183"/>
    </location>
</feature>
<feature type="compositionally biased region" description="Pro residues" evidence="6">
    <location>
        <begin position="909"/>
        <end position="921"/>
    </location>
</feature>
<dbReference type="GO" id="GO:0034388">
    <property type="term" value="C:Pwp2p-containing subcomplex of 90S preribosome"/>
    <property type="evidence" value="ECO:0007669"/>
    <property type="project" value="TreeGrafter"/>
</dbReference>
<keyword evidence="2" id="KW-0597">Phosphoprotein</keyword>
<dbReference type="FunFam" id="2.130.10.10:FF:000602">
    <property type="entry name" value="Periodic tryptophan protein 2"/>
    <property type="match status" value="1"/>
</dbReference>
<feature type="repeat" description="WD" evidence="5">
    <location>
        <begin position="383"/>
        <end position="424"/>
    </location>
</feature>
<dbReference type="FunFam" id="2.130.10.10:FF:000219">
    <property type="entry name" value="Periodic tryptophan protein 2"/>
    <property type="match status" value="1"/>
</dbReference>
<feature type="repeat" description="WD" evidence="5">
    <location>
        <begin position="469"/>
        <end position="510"/>
    </location>
</feature>
<dbReference type="GO" id="GO:0032040">
    <property type="term" value="C:small-subunit processome"/>
    <property type="evidence" value="ECO:0007669"/>
    <property type="project" value="TreeGrafter"/>
</dbReference>
<reference evidence="8" key="1">
    <citation type="submission" date="2015-10" db="EMBL/GenBank/DDBJ databases">
        <authorList>
            <person name="Regsiter A."/>
            <person name="william w."/>
        </authorList>
    </citation>
    <scope>NUCLEOTIDE SEQUENCE</scope>
    <source>
        <strain evidence="8">Montdore</strain>
    </source>
</reference>
<evidence type="ECO:0000259" key="7">
    <source>
        <dbReference type="Pfam" id="PF04003"/>
    </source>
</evidence>
<dbReference type="GO" id="GO:0000028">
    <property type="term" value="P:ribosomal small subunit assembly"/>
    <property type="evidence" value="ECO:0007669"/>
    <property type="project" value="TreeGrafter"/>
</dbReference>
<dbReference type="SUPFAM" id="SSF50978">
    <property type="entry name" value="WD40 repeat-like"/>
    <property type="match status" value="2"/>
</dbReference>
<feature type="domain" description="Small-subunit processome Utp12" evidence="7">
    <location>
        <begin position="746"/>
        <end position="851"/>
    </location>
</feature>
<proteinExistence type="inferred from homology"/>
<dbReference type="FunFam" id="2.130.10.10:FF:000470">
    <property type="entry name" value="Periodic tryptophan protein 2 homolog"/>
    <property type="match status" value="1"/>
</dbReference>
<dbReference type="InterPro" id="IPR036322">
    <property type="entry name" value="WD40_repeat_dom_sf"/>
</dbReference>
<dbReference type="GO" id="GO:0000462">
    <property type="term" value="P:maturation of SSU-rRNA from tricistronic rRNA transcript (SSU-rRNA, 5.8S rRNA, LSU-rRNA)"/>
    <property type="evidence" value="ECO:0007669"/>
    <property type="project" value="TreeGrafter"/>
</dbReference>
<dbReference type="PANTHER" id="PTHR19858:SF0">
    <property type="entry name" value="PERIODIC TRYPTOPHAN PROTEIN 2 HOMOLOG"/>
    <property type="match status" value="1"/>
</dbReference>
<feature type="repeat" description="WD" evidence="5">
    <location>
        <begin position="193"/>
        <end position="225"/>
    </location>
</feature>
<organism evidence="8 9">
    <name type="scientific">Tuber aestivum</name>
    <name type="common">summer truffle</name>
    <dbReference type="NCBI Taxonomy" id="59557"/>
    <lineage>
        <taxon>Eukaryota</taxon>
        <taxon>Fungi</taxon>
        <taxon>Dikarya</taxon>
        <taxon>Ascomycota</taxon>
        <taxon>Pezizomycotina</taxon>
        <taxon>Pezizomycetes</taxon>
        <taxon>Pezizales</taxon>
        <taxon>Tuberaceae</taxon>
        <taxon>Tuber</taxon>
    </lineage>
</organism>
<evidence type="ECO:0000313" key="9">
    <source>
        <dbReference type="Proteomes" id="UP001412239"/>
    </source>
</evidence>
<keyword evidence="9" id="KW-1185">Reference proteome</keyword>
<evidence type="ECO:0000256" key="3">
    <source>
        <dbReference type="ARBA" id="ARBA00022574"/>
    </source>
</evidence>
<dbReference type="InterPro" id="IPR019775">
    <property type="entry name" value="WD40_repeat_CS"/>
</dbReference>
<evidence type="ECO:0000256" key="4">
    <source>
        <dbReference type="ARBA" id="ARBA00022737"/>
    </source>
</evidence>
<dbReference type="PROSITE" id="PS00678">
    <property type="entry name" value="WD_REPEATS_1"/>
    <property type="match status" value="2"/>
</dbReference>
<dbReference type="SUPFAM" id="SSF51004">
    <property type="entry name" value="C-terminal (heme d1) domain of cytochrome cd1-nitrite reductase"/>
    <property type="match status" value="1"/>
</dbReference>
<evidence type="ECO:0000313" key="8">
    <source>
        <dbReference type="EMBL" id="CUS08205.1"/>
    </source>
</evidence>
<feature type="region of interest" description="Disordered" evidence="6">
    <location>
        <begin position="899"/>
        <end position="921"/>
    </location>
</feature>
<dbReference type="InterPro" id="IPR001680">
    <property type="entry name" value="WD40_rpt"/>
</dbReference>
<evidence type="ECO:0000256" key="5">
    <source>
        <dbReference type="PROSITE-ProRule" id="PRU00221"/>
    </source>
</evidence>
<keyword evidence="3 5" id="KW-0853">WD repeat</keyword>
<dbReference type="InterPro" id="IPR011048">
    <property type="entry name" value="Haem_d1_sf"/>
</dbReference>
<dbReference type="EMBL" id="LN891143">
    <property type="protein sequence ID" value="CUS08205.1"/>
    <property type="molecule type" value="Genomic_DNA"/>
</dbReference>
<dbReference type="CDD" id="cd00200">
    <property type="entry name" value="WD40"/>
    <property type="match status" value="1"/>
</dbReference>
<dbReference type="InterPro" id="IPR007148">
    <property type="entry name" value="SSU_processome_Utp12"/>
</dbReference>
<dbReference type="PANTHER" id="PTHR19858">
    <property type="entry name" value="WD40 REPEAT PROTEIN"/>
    <property type="match status" value="1"/>
</dbReference>
<feature type="repeat" description="WD" evidence="5">
    <location>
        <begin position="341"/>
        <end position="382"/>
    </location>
</feature>
<name>A0A292PND1_9PEZI</name>
<dbReference type="AlphaFoldDB" id="A0A292PND1"/>
<dbReference type="Gene3D" id="2.130.10.10">
    <property type="entry name" value="YVTN repeat-like/Quinoprotein amine dehydrogenase"/>
    <property type="match status" value="3"/>
</dbReference>
<sequence>MKVGFNACIPGRPFSNLLGTVYCRGNLVFTPDGNSLLSPVGNRVTCFDLVNNKSFTFSFEHRKNIARIALSPQGTLLLSIDEDGRTILTNFSRRTVLHHFNFRSAVYDVKFSPDGSHFAVAVGRKIEVWRTPSYLEEREFAPFIKHREYTGHYGSINNITWSGDSRFFLTASKDLTAKVYSLNPEEGFVPTNLTGHRNSVIGAYFSKDQESIYTVSKDGALFEWKWRARYWQDDEDEDEEARPKDERWRISRKHYFLQNHAKVKCATFHQNSNLFVVGFSSGIFGLFEMPEFNMIHTLSISQHGIDFVTVNKTGEWLAFGASKLGQLLVWEWQSESYILKQQGHFDSMNSLTYSPDGQRIITTADDGKIKVWDATSGFCIVTFTEHTSGVTACEFAKRGNVLFTASLDGSVRAWDLIRYRNFRTFTATSRLQFSALAVDPSGEIVCAGSLDSFDIHIWNVQTGQLLEELSGHEGPIASLSFAPDGRCLASGSWDNTVRIWSLFTRTQTSEPLQLQSDVLRVSFRPDSRRVAVSTLDGQITFWDVENAEQTSGIDGRKDISGGRRAIDRTTAANAAGSKHFTTIDYSADGTCILAAGNSKYICLYDIASGTLVRKFTVSVNLSIDGTQEYLNSKLLTEAGPIDLLDDAGEASDLEDRIDTSLPGASRGDMSVRKARPEVRVPSLSFSPTGRSFAAASTEGLLIYSLDHIVIFDPFDLDVDVTPATTLSTLRDEKDYLKALVMAFRLNERYLIHRVYEAIPQQDIKLVVRDLPLVYLSKLIRFVTEMSEEGPHLEFALLWLEAVISRHGKYIREKRGEFETEMREVVKCVQRIRNELARLADENVYTLEFLLSAPLVKRDANQKMLIEGGDAGGSSEDVEMDEEGEWQAAFMIADPKLAGSNLAGTNPEGPESPPTPPASPPPLLLPIMPLPLAPPMLLAPPGAPILPVGIRSAEINGFASTKLSWVTMCARNSSTNEAWSCLRIPLRSRILRKLVSDLSQTWIRHSGGEDWTWRVFRRASIFDMER</sequence>
<feature type="repeat" description="WD" evidence="5">
    <location>
        <begin position="518"/>
        <end position="552"/>
    </location>
</feature>
<gene>
    <name evidence="8" type="ORF">GSTUAT00007683001</name>
</gene>
<dbReference type="InterPro" id="IPR015943">
    <property type="entry name" value="WD40/YVTN_repeat-like_dom_sf"/>
</dbReference>
<dbReference type="PROSITE" id="PS50082">
    <property type="entry name" value="WD_REPEATS_2"/>
    <property type="match status" value="6"/>
</dbReference>
<dbReference type="PROSITE" id="PS50294">
    <property type="entry name" value="WD_REPEATS_REGION"/>
    <property type="match status" value="4"/>
</dbReference>
<keyword evidence="4" id="KW-0677">Repeat</keyword>
<dbReference type="Pfam" id="PF04003">
    <property type="entry name" value="Utp12"/>
    <property type="match status" value="1"/>
</dbReference>
<dbReference type="Proteomes" id="UP001412239">
    <property type="component" value="Unassembled WGS sequence"/>
</dbReference>
<dbReference type="Pfam" id="PF00400">
    <property type="entry name" value="WD40"/>
    <property type="match status" value="6"/>
</dbReference>
<evidence type="ECO:0000256" key="6">
    <source>
        <dbReference type="SAM" id="MobiDB-lite"/>
    </source>
</evidence>
<dbReference type="SMART" id="SM00320">
    <property type="entry name" value="WD40"/>
    <property type="match status" value="13"/>
</dbReference>
<dbReference type="InterPro" id="IPR027145">
    <property type="entry name" value="PWP2"/>
</dbReference>
<dbReference type="PRINTS" id="PR00320">
    <property type="entry name" value="GPROTEINBRPT"/>
</dbReference>
<protein>
    <recommendedName>
        <fullName evidence="7">Small-subunit processome Utp12 domain-containing protein</fullName>
    </recommendedName>
</protein>
<evidence type="ECO:0000256" key="2">
    <source>
        <dbReference type="ARBA" id="ARBA00022553"/>
    </source>
</evidence>
<comment type="similarity">
    <text evidence="1">Belongs to the WD repeat PWP2 family.</text>
</comment>